<evidence type="ECO:0000313" key="8">
    <source>
        <dbReference type="Proteomes" id="UP000702544"/>
    </source>
</evidence>
<keyword evidence="2" id="KW-0949">S-adenosyl-L-methionine</keyword>
<feature type="domain" description="Radical SAM core" evidence="6">
    <location>
        <begin position="17"/>
        <end position="229"/>
    </location>
</feature>
<evidence type="ECO:0000259" key="6">
    <source>
        <dbReference type="PROSITE" id="PS51918"/>
    </source>
</evidence>
<dbReference type="InterPro" id="IPR050377">
    <property type="entry name" value="Radical_SAM_PqqE_MftC-like"/>
</dbReference>
<dbReference type="Proteomes" id="UP000702544">
    <property type="component" value="Unassembled WGS sequence"/>
</dbReference>
<accession>A0AAE4Z4P5</accession>
<dbReference type="EMBL" id="JAACAK010000009">
    <property type="protein sequence ID" value="NIR73700.1"/>
    <property type="molecule type" value="Genomic_DNA"/>
</dbReference>
<dbReference type="PANTHER" id="PTHR11228">
    <property type="entry name" value="RADICAL SAM DOMAIN PROTEIN"/>
    <property type="match status" value="1"/>
</dbReference>
<sequence>MTARLDHRTLYRLPWSLPDNAISWLEPTAACNLYCEGCYRTNDPRSHKTLSEIEADLDVFTSLRTCDGISVAGGDPLTHPDVAQIVAMIAQRGLKPILNTNGLALSRELLVELKRAGLKGLTLHIDSKQRRRGWNGKSEVELNALRLQFAEMIAEVGDLSCAFNSTVYDDTLESVPDIVAWAQEHIDIVHVVVFIAFRSAMLGGPFDYYVGGERVELGEVPYATPASARTDIQSTDILATIQERFPDFAPCAYLNGTERPDSFKWLLAGRLGAPGRPGRIDGYVGPRFMELAQTTHHFRHGRYLAYSGPRVLRRGRSLLLLSPVDHGLRSAAASYLRAAARNPLNALKRIHFQSVMIIQPIDVLPDGRQNMCDGCPDMTVWNGRLAWSCRLEEPQRYGAFVQTVPKKPPTTH</sequence>
<gene>
    <name evidence="7" type="ORF">GWO12_01090</name>
</gene>
<dbReference type="SFLD" id="SFLDG01067">
    <property type="entry name" value="SPASM/twitch_domain_containing"/>
    <property type="match status" value="1"/>
</dbReference>
<dbReference type="PANTHER" id="PTHR11228:SF7">
    <property type="entry name" value="PQQA PEPTIDE CYCLASE"/>
    <property type="match status" value="1"/>
</dbReference>
<evidence type="ECO:0000256" key="5">
    <source>
        <dbReference type="ARBA" id="ARBA00023014"/>
    </source>
</evidence>
<reference evidence="7 8" key="1">
    <citation type="submission" date="2020-01" db="EMBL/GenBank/DDBJ databases">
        <title>Genomes assembled from Gulf of Kutch pelagic sediment metagenomes.</title>
        <authorList>
            <person name="Chandrashekar M."/>
            <person name="Mahajan M.S."/>
            <person name="Dave K.J."/>
            <person name="Vatsa P."/>
            <person name="Nathani N.M."/>
        </authorList>
    </citation>
    <scope>NUCLEOTIDE SEQUENCE [LARGE SCALE GENOMIC DNA]</scope>
    <source>
        <strain evidence="7">KS3-K002</strain>
    </source>
</reference>
<dbReference type="GO" id="GO:0051536">
    <property type="term" value="F:iron-sulfur cluster binding"/>
    <property type="evidence" value="ECO:0007669"/>
    <property type="project" value="UniProtKB-KW"/>
</dbReference>
<dbReference type="Gene3D" id="3.20.20.70">
    <property type="entry name" value="Aldolase class I"/>
    <property type="match status" value="1"/>
</dbReference>
<comment type="caution">
    <text evidence="7">The sequence shown here is derived from an EMBL/GenBank/DDBJ whole genome shotgun (WGS) entry which is preliminary data.</text>
</comment>
<protein>
    <submittedName>
        <fullName evidence="7">Radical SAM protein</fullName>
    </submittedName>
</protein>
<dbReference type="AlphaFoldDB" id="A0AAE4Z4P5"/>
<name>A0AAE4Z4P5_9BACT</name>
<dbReference type="GO" id="GO:0046872">
    <property type="term" value="F:metal ion binding"/>
    <property type="evidence" value="ECO:0007669"/>
    <property type="project" value="UniProtKB-KW"/>
</dbReference>
<evidence type="ECO:0000256" key="2">
    <source>
        <dbReference type="ARBA" id="ARBA00022691"/>
    </source>
</evidence>
<dbReference type="InterPro" id="IPR013785">
    <property type="entry name" value="Aldolase_TIM"/>
</dbReference>
<organism evidence="7 8">
    <name type="scientific">Candidatus Kutchimonas denitrificans</name>
    <dbReference type="NCBI Taxonomy" id="3056748"/>
    <lineage>
        <taxon>Bacteria</taxon>
        <taxon>Pseudomonadati</taxon>
        <taxon>Gemmatimonadota</taxon>
        <taxon>Gemmatimonadia</taxon>
        <taxon>Candidatus Palauibacterales</taxon>
        <taxon>Candidatus Palauibacteraceae</taxon>
        <taxon>Candidatus Kutchimonas</taxon>
    </lineage>
</organism>
<keyword evidence="5" id="KW-0411">Iron-sulfur</keyword>
<dbReference type="PROSITE" id="PS51918">
    <property type="entry name" value="RADICAL_SAM"/>
    <property type="match status" value="1"/>
</dbReference>
<dbReference type="InterPro" id="IPR058240">
    <property type="entry name" value="rSAM_sf"/>
</dbReference>
<dbReference type="GO" id="GO:0003824">
    <property type="term" value="F:catalytic activity"/>
    <property type="evidence" value="ECO:0007669"/>
    <property type="project" value="InterPro"/>
</dbReference>
<dbReference type="SFLD" id="SFLDS00029">
    <property type="entry name" value="Radical_SAM"/>
    <property type="match status" value="1"/>
</dbReference>
<keyword evidence="4" id="KW-0408">Iron</keyword>
<keyword evidence="3" id="KW-0479">Metal-binding</keyword>
<evidence type="ECO:0000256" key="1">
    <source>
        <dbReference type="ARBA" id="ARBA00001966"/>
    </source>
</evidence>
<dbReference type="Pfam" id="PF04055">
    <property type="entry name" value="Radical_SAM"/>
    <property type="match status" value="1"/>
</dbReference>
<dbReference type="CDD" id="cd01335">
    <property type="entry name" value="Radical_SAM"/>
    <property type="match status" value="1"/>
</dbReference>
<evidence type="ECO:0000256" key="4">
    <source>
        <dbReference type="ARBA" id="ARBA00023004"/>
    </source>
</evidence>
<evidence type="ECO:0000256" key="3">
    <source>
        <dbReference type="ARBA" id="ARBA00022723"/>
    </source>
</evidence>
<proteinExistence type="predicted"/>
<dbReference type="SUPFAM" id="SSF102114">
    <property type="entry name" value="Radical SAM enzymes"/>
    <property type="match status" value="1"/>
</dbReference>
<dbReference type="InterPro" id="IPR007197">
    <property type="entry name" value="rSAM"/>
</dbReference>
<comment type="cofactor">
    <cofactor evidence="1">
        <name>[4Fe-4S] cluster</name>
        <dbReference type="ChEBI" id="CHEBI:49883"/>
    </cofactor>
</comment>
<evidence type="ECO:0000313" key="7">
    <source>
        <dbReference type="EMBL" id="NIR73700.1"/>
    </source>
</evidence>